<sequence>MQTIIDHSANNDYSYYTCSKMNEGGTYGYKYDEVEMGETEMEVETIMVVVIMEIGIKEFIFHLITELKRKLVFRVTNVQDKAIATDLKDHFNLFGSVYKVIIKMAEYNGVDRSLEQHLFILDSKIKEYLTTPINSYNILTIKTSHPSSIMEIEPVSHLSTTIEVKPTIEISVNAIAQRKIANEIKIHDCVEYGSANPKRQKEVAVAGVSRTDTQEHPDGHYCLASVKYVRQFASMFADMSVIISQDDKAKVGLRVPAVGQTFRTLQSINEPVVVSDHDFLIGYEQKLIPSVYLMIKPNELTDELRTGQLAIFIRPQWPV</sequence>
<accession>A0A9N9IYX7</accession>
<reference evidence="1" key="1">
    <citation type="submission" date="2021-06" db="EMBL/GenBank/DDBJ databases">
        <authorList>
            <person name="Kallberg Y."/>
            <person name="Tangrot J."/>
            <person name="Rosling A."/>
        </authorList>
    </citation>
    <scope>NUCLEOTIDE SEQUENCE</scope>
    <source>
        <strain evidence="1">FL966</strain>
    </source>
</reference>
<gene>
    <name evidence="1" type="ORF">CPELLU_LOCUS14779</name>
</gene>
<evidence type="ECO:0000313" key="2">
    <source>
        <dbReference type="Proteomes" id="UP000789759"/>
    </source>
</evidence>
<organism evidence="1 2">
    <name type="scientific">Cetraspora pellucida</name>
    <dbReference type="NCBI Taxonomy" id="1433469"/>
    <lineage>
        <taxon>Eukaryota</taxon>
        <taxon>Fungi</taxon>
        <taxon>Fungi incertae sedis</taxon>
        <taxon>Mucoromycota</taxon>
        <taxon>Glomeromycotina</taxon>
        <taxon>Glomeromycetes</taxon>
        <taxon>Diversisporales</taxon>
        <taxon>Gigasporaceae</taxon>
        <taxon>Cetraspora</taxon>
    </lineage>
</organism>
<evidence type="ECO:0000313" key="1">
    <source>
        <dbReference type="EMBL" id="CAG8752264.1"/>
    </source>
</evidence>
<protein>
    <submittedName>
        <fullName evidence="1">16048_t:CDS:1</fullName>
    </submittedName>
</protein>
<name>A0A9N9IYX7_9GLOM</name>
<comment type="caution">
    <text evidence="1">The sequence shown here is derived from an EMBL/GenBank/DDBJ whole genome shotgun (WGS) entry which is preliminary data.</text>
</comment>
<dbReference type="EMBL" id="CAJVQA010018129">
    <property type="protein sequence ID" value="CAG8752264.1"/>
    <property type="molecule type" value="Genomic_DNA"/>
</dbReference>
<feature type="non-terminal residue" evidence="1">
    <location>
        <position position="319"/>
    </location>
</feature>
<dbReference type="Proteomes" id="UP000789759">
    <property type="component" value="Unassembled WGS sequence"/>
</dbReference>
<proteinExistence type="predicted"/>
<keyword evidence="2" id="KW-1185">Reference proteome</keyword>
<dbReference type="AlphaFoldDB" id="A0A9N9IYX7"/>
<dbReference type="OrthoDB" id="2491959at2759"/>